<reference evidence="3 4" key="1">
    <citation type="journal article" date="2018" name="Int. J. Syst. Evol. Microbiol.">
        <title>Rubneribacter badeniensis gen. nov., sp. nov. and Enteroscipio rubneri gen. nov., sp. nov., new members of the Eggerthellaceae isolated from human faeces.</title>
        <authorList>
            <person name="Danylec N."/>
            <person name="Gobl A."/>
            <person name="Stoll D.A."/>
            <person name="Hetzer B."/>
            <person name="Kulling S.E."/>
            <person name="Huch M."/>
        </authorList>
    </citation>
    <scope>NUCLEOTIDE SEQUENCE [LARGE SCALE GENOMIC DNA]</scope>
    <source>
        <strain evidence="3 4">ResAG-85</strain>
    </source>
</reference>
<dbReference type="InterPro" id="IPR001173">
    <property type="entry name" value="Glyco_trans_2-like"/>
</dbReference>
<proteinExistence type="predicted"/>
<gene>
    <name evidence="3" type="ORF">C2L80_01725</name>
</gene>
<keyword evidence="3" id="KW-0808">Transferase</keyword>
<protein>
    <submittedName>
        <fullName evidence="3">Glycosyltransferase</fullName>
    </submittedName>
</protein>
<dbReference type="GO" id="GO:0016758">
    <property type="term" value="F:hexosyltransferase activity"/>
    <property type="evidence" value="ECO:0007669"/>
    <property type="project" value="UniProtKB-ARBA"/>
</dbReference>
<feature type="domain" description="DUF4422" evidence="2">
    <location>
        <begin position="388"/>
        <end position="627"/>
    </location>
</feature>
<dbReference type="SUPFAM" id="SSF53448">
    <property type="entry name" value="Nucleotide-diphospho-sugar transferases"/>
    <property type="match status" value="2"/>
</dbReference>
<feature type="domain" description="Glycosyltransferase 2-like" evidence="1">
    <location>
        <begin position="5"/>
        <end position="115"/>
    </location>
</feature>
<dbReference type="PANTHER" id="PTHR22916:SF3">
    <property type="entry name" value="UDP-GLCNAC:BETAGAL BETA-1,3-N-ACETYLGLUCOSAMINYLTRANSFERASE-LIKE PROTEIN 1"/>
    <property type="match status" value="1"/>
</dbReference>
<evidence type="ECO:0000313" key="4">
    <source>
        <dbReference type="Proteomes" id="UP000236488"/>
    </source>
</evidence>
<organism evidence="3 4">
    <name type="scientific">Rubneribacter badeniensis</name>
    <dbReference type="NCBI Taxonomy" id="2070688"/>
    <lineage>
        <taxon>Bacteria</taxon>
        <taxon>Bacillati</taxon>
        <taxon>Actinomycetota</taxon>
        <taxon>Coriobacteriia</taxon>
        <taxon>Eggerthellales</taxon>
        <taxon>Eggerthellaceae</taxon>
        <taxon>Rubneribacter</taxon>
    </lineage>
</organism>
<sequence>MPFFSIVIPAYNVERYLRSCLQSVENQEFGDYQVVIVDDASTDGSLVIAEEYASKDDRFSVVSHGENRGLHLARKTGVENANGEYVLFLDSDDELASGVLDALHARISADPVDILHFGAKVVPHGAVLECECNALEKSLNGEVGKRIGNEILQTIFDEDFGYVQDWRMIQRVFHAPLLRRAFSEMEDARLERAEDSYECFVACALAESADTYDACIGYVYHYGRGITGTSKIDADRYDFFCSSFSACIKAAERFAAEHPSDVICKGADGLRLKCLELLANDIPVRLDRADWASGLASFAKRFGETSAAREFYRFARDRSYELLQGEDANLLDDDVLFDYLALAESAVPTDDDARDLGRYRIEKNVVENHVAALFARRLSKRREDSRVKIFVSAHKDVDVPQSPVFLPVQVGAASAGKRFDGYYQDDEGENISDKNPFYCELTTQYWAWKNMDADYYGFCHYRRYFDFSSVRHEENPYGEIIAQDIDADAVKKYCLDEESVLAAVQGYDVITTEFKDLRDFPGDFSTPLEHYDNAPKLHIEDLELVCSLVKRRYPDYAEDVDTFLRGHTSCFCNMFIMKRELFFAYCEWLFSILEECDGEADVESYSKEALRTPGHLAERLFNIYYIHHMRVGSGWRTKTLQCVHFEHPEKKGFLKPAFDGSAVPVVFAADNNYVPQLCTAVYSLVANTSPARKYDIVVFSKDITARNASRMFRFITDGRPNVSLRFYDVSHLVRGYKLEANAHISTETYYRFLIQSVFPDYQKVLYLDSDLVVDADVAELYDTKLGDNLLAAVLDADYLGNLNMKDGQRVRYSKEKLGMKDPYSYFQAGVLLFNVAAMKHFHSQEEWLSLASVPYLYNDQDILNSHCEGRVKYVDFAWNMMIDSGRLDAVISFSPAWVHQAYLDSRENPKIVHYAGAVKPWSDPTCDFADVFWRYARRTPFYEELIARLFDGEALMDRAYQYVVNRHAARSFKRKIGDIVLPYGSKRREAVKRFFRRA</sequence>
<dbReference type="InterPro" id="IPR029044">
    <property type="entry name" value="Nucleotide-diphossugar_trans"/>
</dbReference>
<comment type="caution">
    <text evidence="3">The sequence shown here is derived from an EMBL/GenBank/DDBJ whole genome shotgun (WGS) entry which is preliminary data.</text>
</comment>
<evidence type="ECO:0000259" key="2">
    <source>
        <dbReference type="Pfam" id="PF14393"/>
    </source>
</evidence>
<dbReference type="Proteomes" id="UP000236488">
    <property type="component" value="Unassembled WGS sequence"/>
</dbReference>
<dbReference type="Pfam" id="PF00535">
    <property type="entry name" value="Glycos_transf_2"/>
    <property type="match status" value="1"/>
</dbReference>
<dbReference type="CDD" id="cd04194">
    <property type="entry name" value="GT8_A4GalT_like"/>
    <property type="match status" value="1"/>
</dbReference>
<dbReference type="EMBL" id="PPEL01000003">
    <property type="protein sequence ID" value="PNV66446.1"/>
    <property type="molecule type" value="Genomic_DNA"/>
</dbReference>
<dbReference type="Pfam" id="PF14393">
    <property type="entry name" value="DUF4422"/>
    <property type="match status" value="1"/>
</dbReference>
<accession>A0A2K2U7Z1</accession>
<dbReference type="PANTHER" id="PTHR22916">
    <property type="entry name" value="GLYCOSYLTRANSFERASE"/>
    <property type="match status" value="1"/>
</dbReference>
<dbReference type="Gene3D" id="3.90.550.10">
    <property type="entry name" value="Spore Coat Polysaccharide Biosynthesis Protein SpsA, Chain A"/>
    <property type="match status" value="2"/>
</dbReference>
<dbReference type="InterPro" id="IPR025536">
    <property type="entry name" value="DUF4422"/>
</dbReference>
<dbReference type="InterPro" id="IPR002495">
    <property type="entry name" value="Glyco_trans_8"/>
</dbReference>
<dbReference type="AlphaFoldDB" id="A0A2K2U7Z1"/>
<name>A0A2K2U7Z1_9ACTN</name>
<keyword evidence="4" id="KW-1185">Reference proteome</keyword>
<evidence type="ECO:0000313" key="3">
    <source>
        <dbReference type="EMBL" id="PNV66446.1"/>
    </source>
</evidence>
<dbReference type="Pfam" id="PF01501">
    <property type="entry name" value="Glyco_transf_8"/>
    <property type="match status" value="1"/>
</dbReference>
<evidence type="ECO:0000259" key="1">
    <source>
        <dbReference type="Pfam" id="PF00535"/>
    </source>
</evidence>
<dbReference type="CDD" id="cd00761">
    <property type="entry name" value="Glyco_tranf_GTA_type"/>
    <property type="match status" value="1"/>
</dbReference>